<organism evidence="3">
    <name type="scientific">Bradyrhizobium barranii subsp. barranii</name>
    <dbReference type="NCBI Taxonomy" id="2823807"/>
    <lineage>
        <taxon>Bacteria</taxon>
        <taxon>Pseudomonadati</taxon>
        <taxon>Pseudomonadota</taxon>
        <taxon>Alphaproteobacteria</taxon>
        <taxon>Hyphomicrobiales</taxon>
        <taxon>Nitrobacteraceae</taxon>
        <taxon>Bradyrhizobium</taxon>
        <taxon>Bradyrhizobium barranii</taxon>
    </lineage>
</organism>
<accession>A0A939S965</accession>
<dbReference type="SMART" id="SM00530">
    <property type="entry name" value="HTH_XRE"/>
    <property type="match status" value="1"/>
</dbReference>
<reference evidence="4 5" key="2">
    <citation type="journal article" date="2022" name="Int. J. Syst. Evol. Microbiol.">
        <title>Strains of Bradyrhizobium barranii sp. nov. associated with legumes native to Canada are symbionts of soybeans and belong to different subspecies (subsp. barranii subsp. nov. and subsp. apii subsp. nov.) and symbiovars (sv. glycinearum and sv. septentrionale).</title>
        <authorList>
            <person name="Bromfield E.S.P."/>
            <person name="Cloutier S."/>
            <person name="Wasai-Hara S."/>
            <person name="Minamisawa K."/>
        </authorList>
    </citation>
    <scope>NUCLEOTIDE SEQUENCE [LARGE SCALE GENOMIC DNA]</scope>
    <source>
        <strain evidence="4 5">144S4</strain>
    </source>
</reference>
<dbReference type="SUPFAM" id="SSF47413">
    <property type="entry name" value="lambda repressor-like DNA-binding domains"/>
    <property type="match status" value="1"/>
</dbReference>
<dbReference type="GO" id="GO:0003677">
    <property type="term" value="F:DNA binding"/>
    <property type="evidence" value="ECO:0007669"/>
    <property type="project" value="InterPro"/>
</dbReference>
<evidence type="ECO:0000259" key="2">
    <source>
        <dbReference type="PROSITE" id="PS50943"/>
    </source>
</evidence>
<dbReference type="InterPro" id="IPR010982">
    <property type="entry name" value="Lambda_DNA-bd_dom_sf"/>
</dbReference>
<protein>
    <submittedName>
        <fullName evidence="4">Helix-turn-helix domain-containing protein</fullName>
    </submittedName>
    <submittedName>
        <fullName evidence="3">Helix-turn-helix transcriptional regulator</fullName>
    </submittedName>
</protein>
<dbReference type="Pfam" id="PF01381">
    <property type="entry name" value="HTH_3"/>
    <property type="match status" value="1"/>
</dbReference>
<name>A0A939S965_9BRAD</name>
<dbReference type="EMBL" id="CP086136">
    <property type="protein sequence ID" value="UEM11755.1"/>
    <property type="molecule type" value="Genomic_DNA"/>
</dbReference>
<feature type="domain" description="HTH cro/C1-type" evidence="2">
    <location>
        <begin position="74"/>
        <end position="128"/>
    </location>
</feature>
<evidence type="ECO:0000256" key="1">
    <source>
        <dbReference type="SAM" id="MobiDB-lite"/>
    </source>
</evidence>
<feature type="region of interest" description="Disordered" evidence="1">
    <location>
        <begin position="14"/>
        <end position="51"/>
    </location>
</feature>
<dbReference type="RefSeq" id="WP_157783718.1">
    <property type="nucleotide sequence ID" value="NZ_CP086136.1"/>
</dbReference>
<dbReference type="EMBL" id="JAGEMI010000001">
    <property type="protein sequence ID" value="MBO1868238.1"/>
    <property type="molecule type" value="Genomic_DNA"/>
</dbReference>
<gene>
    <name evidence="4" type="ORF">J4G43_046110</name>
    <name evidence="3" type="ORF">J4G43_47830</name>
</gene>
<dbReference type="CDD" id="cd00093">
    <property type="entry name" value="HTH_XRE"/>
    <property type="match status" value="1"/>
</dbReference>
<dbReference type="Proteomes" id="UP000664702">
    <property type="component" value="Chromosome"/>
</dbReference>
<proteinExistence type="predicted"/>
<dbReference type="InterPro" id="IPR001387">
    <property type="entry name" value="Cro/C1-type_HTH"/>
</dbReference>
<dbReference type="KEGG" id="bban:J4G43_046110"/>
<dbReference type="Gene3D" id="1.10.260.40">
    <property type="entry name" value="lambda repressor-like DNA-binding domains"/>
    <property type="match status" value="1"/>
</dbReference>
<dbReference type="PROSITE" id="PS50943">
    <property type="entry name" value="HTH_CROC1"/>
    <property type="match status" value="1"/>
</dbReference>
<dbReference type="AlphaFoldDB" id="A0A939S965"/>
<evidence type="ECO:0000313" key="5">
    <source>
        <dbReference type="Proteomes" id="UP000664702"/>
    </source>
</evidence>
<sequence>MPLAQFSADVERERKAGWLANRTAAPKRSGRPTATQKNEGESEIMGRKATTYRKIGTTNKRSADERDVRIGQRLRTRRMELKISQQELGQVLGVSFQQIQKYEKGVNRVGAARLVQLAEALDTNTGYFIGELEKGRGHESEFGEFMATREGVAIIEAMMTIDEERVRRLVIDIARALGELCKAA</sequence>
<evidence type="ECO:0000313" key="3">
    <source>
        <dbReference type="EMBL" id="MBO1868238.1"/>
    </source>
</evidence>
<evidence type="ECO:0000313" key="4">
    <source>
        <dbReference type="EMBL" id="UEM11755.1"/>
    </source>
</evidence>
<reference evidence="3" key="1">
    <citation type="submission" date="2021-03" db="EMBL/GenBank/DDBJ databases">
        <title>Whole Genome Sequence of Bradyrhizobium sp. Strain 144S4.</title>
        <authorList>
            <person name="Bromfield E.S.P."/>
            <person name="Cloutier S."/>
        </authorList>
    </citation>
    <scope>NUCLEOTIDE SEQUENCE [LARGE SCALE GENOMIC DNA]</scope>
    <source>
        <strain evidence="3">144S4</strain>
    </source>
</reference>